<dbReference type="RefSeq" id="WP_134210594.1">
    <property type="nucleotide sequence ID" value="NZ_CP038015.1"/>
</dbReference>
<keyword evidence="2" id="KW-1133">Transmembrane helix</keyword>
<dbReference type="PROSITE" id="PS51257">
    <property type="entry name" value="PROKAR_LIPOPROTEIN"/>
    <property type="match status" value="1"/>
</dbReference>
<dbReference type="Proteomes" id="UP000294292">
    <property type="component" value="Chromosome"/>
</dbReference>
<dbReference type="AlphaFoldDB" id="A0A4V1AN98"/>
<feature type="region of interest" description="Disordered" evidence="1">
    <location>
        <begin position="34"/>
        <end position="73"/>
    </location>
</feature>
<dbReference type="EMBL" id="CP038015">
    <property type="protein sequence ID" value="QBP42025.1"/>
    <property type="molecule type" value="Genomic_DNA"/>
</dbReference>
<keyword evidence="2" id="KW-0472">Membrane</keyword>
<dbReference type="Gene3D" id="3.40.50.1110">
    <property type="entry name" value="SGNH hydrolase"/>
    <property type="match status" value="1"/>
</dbReference>
<keyword evidence="4" id="KW-1185">Reference proteome</keyword>
<evidence type="ECO:0000313" key="4">
    <source>
        <dbReference type="Proteomes" id="UP000294292"/>
    </source>
</evidence>
<dbReference type="GO" id="GO:0016787">
    <property type="term" value="F:hydrolase activity"/>
    <property type="evidence" value="ECO:0007669"/>
    <property type="project" value="UniProtKB-KW"/>
</dbReference>
<dbReference type="KEGG" id="panc:E2636_13095"/>
<evidence type="ECO:0000256" key="2">
    <source>
        <dbReference type="SAM" id="Phobius"/>
    </source>
</evidence>
<gene>
    <name evidence="3" type="ORF">E2636_13095</name>
</gene>
<keyword evidence="3" id="KW-0378">Hydrolase</keyword>
<feature type="transmembrane region" description="Helical" evidence="2">
    <location>
        <begin position="6"/>
        <end position="26"/>
    </location>
</feature>
<evidence type="ECO:0000313" key="3">
    <source>
        <dbReference type="EMBL" id="QBP42025.1"/>
    </source>
</evidence>
<dbReference type="OrthoDB" id="2451965at2"/>
<feature type="compositionally biased region" description="Basic and acidic residues" evidence="1">
    <location>
        <begin position="52"/>
        <end position="63"/>
    </location>
</feature>
<reference evidence="3 4" key="1">
    <citation type="submission" date="2019-03" db="EMBL/GenBank/DDBJ databases">
        <title>Complete genome sequence of Paenisporosarcina antarctica CGMCC 1.6503T.</title>
        <authorList>
            <person name="Rong J.-C."/>
            <person name="Chi N.-Y."/>
            <person name="Zhang Q.-F."/>
        </authorList>
    </citation>
    <scope>NUCLEOTIDE SEQUENCE [LARGE SCALE GENOMIC DNA]</scope>
    <source>
        <strain evidence="3 4">CGMCC 1.6503</strain>
    </source>
</reference>
<evidence type="ECO:0000256" key="1">
    <source>
        <dbReference type="SAM" id="MobiDB-lite"/>
    </source>
</evidence>
<dbReference type="InterPro" id="IPR036514">
    <property type="entry name" value="SGNH_hydro_sf"/>
</dbReference>
<keyword evidence="2" id="KW-0812">Transmembrane</keyword>
<organism evidence="3 4">
    <name type="scientific">Paenisporosarcina antarctica</name>
    <dbReference type="NCBI Taxonomy" id="417367"/>
    <lineage>
        <taxon>Bacteria</taxon>
        <taxon>Bacillati</taxon>
        <taxon>Bacillota</taxon>
        <taxon>Bacilli</taxon>
        <taxon>Bacillales</taxon>
        <taxon>Caryophanaceae</taxon>
        <taxon>Paenisporosarcina</taxon>
    </lineage>
</organism>
<sequence>MNKTTILTGIVIVGCIATLIFSYLVYESRIEDVSSQTTNAPEKTTKQQETSSSDKEKPAKDSEEVQEVDSLSKQQITSLTANMSDDVSEVVTSRLETEEKIQLLVIGSSSIEQGSPGYGELLSTNLTQAYGDWIETTTLSYDKTTASLVDDLDGILIDWSQDYDVVLLEGMNLSNNGEVVVEEAIGHIETINKKMQQSVSDSVLVVHPSQPLASATHYPTQVDSFKSYLTSREFTYIDHWSEWPVGNEDEMNTYLTEDSIPNVKGAALWASALSTFFTGK</sequence>
<name>A0A4V1AN98_9BACL</name>
<protein>
    <submittedName>
        <fullName evidence="3">SGNH/GDSL hydrolase family protein</fullName>
    </submittedName>
</protein>
<feature type="compositionally biased region" description="Polar residues" evidence="1">
    <location>
        <begin position="34"/>
        <end position="51"/>
    </location>
</feature>
<dbReference type="SUPFAM" id="SSF52266">
    <property type="entry name" value="SGNH hydrolase"/>
    <property type="match status" value="1"/>
</dbReference>
<proteinExistence type="predicted"/>
<accession>A0A4V1AN98</accession>
<dbReference type="CDD" id="cd00229">
    <property type="entry name" value="SGNH_hydrolase"/>
    <property type="match status" value="1"/>
</dbReference>